<gene>
    <name evidence="9" type="ORF">CBR64_03805</name>
</gene>
<proteinExistence type="predicted"/>
<feature type="transmembrane region" description="Helical" evidence="7">
    <location>
        <begin position="252"/>
        <end position="273"/>
    </location>
</feature>
<dbReference type="Proteomes" id="UP000196228">
    <property type="component" value="Chromosome"/>
</dbReference>
<dbReference type="AlphaFoldDB" id="A0A1Y0HUC5"/>
<evidence type="ECO:0000256" key="1">
    <source>
        <dbReference type="ARBA" id="ARBA00004651"/>
    </source>
</evidence>
<dbReference type="InterPro" id="IPR002751">
    <property type="entry name" value="CbiM/NikMN"/>
</dbReference>
<evidence type="ECO:0000313" key="9">
    <source>
        <dbReference type="EMBL" id="ARU50753.1"/>
    </source>
</evidence>
<evidence type="ECO:0000259" key="8">
    <source>
        <dbReference type="Pfam" id="PF13190"/>
    </source>
</evidence>
<accession>A0A1Y0HUC5</accession>
<evidence type="ECO:0000256" key="5">
    <source>
        <dbReference type="ARBA" id="ARBA00022989"/>
    </source>
</evidence>
<keyword evidence="4 7" id="KW-0812">Transmembrane</keyword>
<dbReference type="RefSeq" id="WP_087469818.1">
    <property type="nucleotide sequence ID" value="NZ_CP021383.1"/>
</dbReference>
<dbReference type="PANTHER" id="PTHR34229:SF1">
    <property type="entry name" value="METAL TRANSPORT PROTEIN HI_1621-RELATED"/>
    <property type="match status" value="1"/>
</dbReference>
<feature type="domain" description="PDGLE" evidence="8">
    <location>
        <begin position="251"/>
        <end position="331"/>
    </location>
</feature>
<dbReference type="Gene3D" id="1.10.1760.20">
    <property type="match status" value="1"/>
</dbReference>
<protein>
    <recommendedName>
        <fullName evidence="8">PDGLE domain-containing protein</fullName>
    </recommendedName>
</protein>
<dbReference type="GO" id="GO:0005886">
    <property type="term" value="C:plasma membrane"/>
    <property type="evidence" value="ECO:0007669"/>
    <property type="project" value="UniProtKB-SubCell"/>
</dbReference>
<evidence type="ECO:0000256" key="2">
    <source>
        <dbReference type="ARBA" id="ARBA00022448"/>
    </source>
</evidence>
<dbReference type="PANTHER" id="PTHR34229">
    <property type="entry name" value="METAL TRANSPORT PROTEIN HI_1621-RELATED"/>
    <property type="match status" value="1"/>
</dbReference>
<evidence type="ECO:0000256" key="3">
    <source>
        <dbReference type="ARBA" id="ARBA00022475"/>
    </source>
</evidence>
<evidence type="ECO:0000256" key="7">
    <source>
        <dbReference type="SAM" id="Phobius"/>
    </source>
</evidence>
<organism evidence="9 10">
    <name type="scientific">Cellulosimicrobium cellulans</name>
    <name type="common">Arthrobacter luteus</name>
    <dbReference type="NCBI Taxonomy" id="1710"/>
    <lineage>
        <taxon>Bacteria</taxon>
        <taxon>Bacillati</taxon>
        <taxon>Actinomycetota</taxon>
        <taxon>Actinomycetes</taxon>
        <taxon>Micrococcales</taxon>
        <taxon>Promicromonosporaceae</taxon>
        <taxon>Cellulosimicrobium</taxon>
    </lineage>
</organism>
<keyword evidence="3" id="KW-1003">Cell membrane</keyword>
<comment type="subcellular location">
    <subcellularLocation>
        <location evidence="1">Cell membrane</location>
        <topology evidence="1">Multi-pass membrane protein</topology>
    </subcellularLocation>
</comment>
<keyword evidence="5 7" id="KW-1133">Transmembrane helix</keyword>
<evidence type="ECO:0000256" key="6">
    <source>
        <dbReference type="ARBA" id="ARBA00023136"/>
    </source>
</evidence>
<keyword evidence="2" id="KW-0813">Transport</keyword>
<evidence type="ECO:0000313" key="10">
    <source>
        <dbReference type="Proteomes" id="UP000196228"/>
    </source>
</evidence>
<sequence length="349" mass="33612">MHVPDHFLNDPTSATTAVVSLAAVGYAAYRAREDLTPRRVALTAATTGFVFAVQMLNYPVAAGTSGHLMGGALAAALVGPWLGVLSVTLVLLVQALVFADGGITALGTNVLLMAVIGTLVGWAVTRGVLRLTRGRGAAAAAGAGALASVPASAAVFAGLFAVGGTVPVPVGELVGQMLSVHAVIGLGEALVTAGVVGLVVAVAPGVAAVDGAARSAASRAVAPHAVASHAAAASPRAVGSLAAAPVGAVRRAVLALGTGALLAAVVVSSFAAATPDGLEATAESVGFADAARDHAFAGMPLADYGEAGGIFVGVAGLVGVALVVALTAGLLTAALRATARRRAATAPAA</sequence>
<dbReference type="EMBL" id="CP021383">
    <property type="protein sequence ID" value="ARU50753.1"/>
    <property type="molecule type" value="Genomic_DNA"/>
</dbReference>
<feature type="transmembrane region" description="Helical" evidence="7">
    <location>
        <begin position="310"/>
        <end position="335"/>
    </location>
</feature>
<dbReference type="KEGG" id="cceu:CBR64_03805"/>
<feature type="transmembrane region" description="Helical" evidence="7">
    <location>
        <begin position="103"/>
        <end position="125"/>
    </location>
</feature>
<feature type="transmembrane region" description="Helical" evidence="7">
    <location>
        <begin position="72"/>
        <end position="97"/>
    </location>
</feature>
<feature type="transmembrane region" description="Helical" evidence="7">
    <location>
        <begin position="41"/>
        <end position="60"/>
    </location>
</feature>
<dbReference type="Pfam" id="PF13190">
    <property type="entry name" value="PDGLE"/>
    <property type="match status" value="1"/>
</dbReference>
<feature type="transmembrane region" description="Helical" evidence="7">
    <location>
        <begin position="137"/>
        <end position="162"/>
    </location>
</feature>
<feature type="transmembrane region" description="Helical" evidence="7">
    <location>
        <begin position="182"/>
        <end position="209"/>
    </location>
</feature>
<reference evidence="9 10" key="1">
    <citation type="submission" date="2017-05" db="EMBL/GenBank/DDBJ databases">
        <authorList>
            <person name="Song R."/>
            <person name="Chenine A.L."/>
            <person name="Ruprecht R.M."/>
        </authorList>
    </citation>
    <scope>NUCLEOTIDE SEQUENCE [LARGE SCALE GENOMIC DNA]</scope>
    <source>
        <strain evidence="9 10">PSBB019</strain>
    </source>
</reference>
<dbReference type="InterPro" id="IPR025937">
    <property type="entry name" value="PDGLE_dom"/>
</dbReference>
<name>A0A1Y0HUC5_CELCE</name>
<evidence type="ECO:0000256" key="4">
    <source>
        <dbReference type="ARBA" id="ARBA00022692"/>
    </source>
</evidence>
<keyword evidence="6 7" id="KW-0472">Membrane</keyword>
<dbReference type="OrthoDB" id="5395048at2"/>
<dbReference type="Pfam" id="PF01891">
    <property type="entry name" value="CbiM"/>
    <property type="match status" value="1"/>
</dbReference>
<dbReference type="GO" id="GO:0000041">
    <property type="term" value="P:transition metal ion transport"/>
    <property type="evidence" value="ECO:0007669"/>
    <property type="project" value="InterPro"/>
</dbReference>